<evidence type="ECO:0000313" key="8">
    <source>
        <dbReference type="Proteomes" id="UP001597138"/>
    </source>
</evidence>
<keyword evidence="2 4" id="KW-0808">Transferase</keyword>
<keyword evidence="8" id="KW-1185">Reference proteome</keyword>
<dbReference type="Gene3D" id="3.40.50.150">
    <property type="entry name" value="Vaccinia Virus protein VP39"/>
    <property type="match status" value="1"/>
</dbReference>
<protein>
    <submittedName>
        <fullName evidence="7">23S rRNA (Uracil(1939)-C(5))-methyltransferase RlmD</fullName>
        <ecNumber evidence="7">2.1.1.190</ecNumber>
    </submittedName>
</protein>
<reference evidence="8" key="1">
    <citation type="journal article" date="2019" name="Int. J. Syst. Evol. Microbiol.">
        <title>The Global Catalogue of Microorganisms (GCM) 10K type strain sequencing project: providing services to taxonomists for standard genome sequencing and annotation.</title>
        <authorList>
            <consortium name="The Broad Institute Genomics Platform"/>
            <consortium name="The Broad Institute Genome Sequencing Center for Infectious Disease"/>
            <person name="Wu L."/>
            <person name="Ma J."/>
        </authorList>
    </citation>
    <scope>NUCLEOTIDE SEQUENCE [LARGE SCALE GENOMIC DNA]</scope>
    <source>
        <strain evidence="8">CCUG 70865</strain>
    </source>
</reference>
<dbReference type="Pfam" id="PF05958">
    <property type="entry name" value="tRNA_U5-meth_tr"/>
    <property type="match status" value="1"/>
</dbReference>
<dbReference type="InterPro" id="IPR030391">
    <property type="entry name" value="MeTrfase_TrmA_CS"/>
</dbReference>
<name>A0ABW4HLN6_9FLAO</name>
<dbReference type="PANTHER" id="PTHR11061:SF30">
    <property type="entry name" value="TRNA (URACIL(54)-C(5))-METHYLTRANSFERASE"/>
    <property type="match status" value="1"/>
</dbReference>
<evidence type="ECO:0000256" key="5">
    <source>
        <dbReference type="PROSITE-ProRule" id="PRU10015"/>
    </source>
</evidence>
<evidence type="ECO:0000256" key="3">
    <source>
        <dbReference type="ARBA" id="ARBA00022691"/>
    </source>
</evidence>
<dbReference type="EC" id="2.1.1.190" evidence="7"/>
<dbReference type="EMBL" id="JBHUDZ010000018">
    <property type="protein sequence ID" value="MFD1605977.1"/>
    <property type="molecule type" value="Genomic_DNA"/>
</dbReference>
<dbReference type="RefSeq" id="WP_379813790.1">
    <property type="nucleotide sequence ID" value="NZ_JBHUDZ010000018.1"/>
</dbReference>
<proteinExistence type="inferred from homology"/>
<gene>
    <name evidence="7" type="primary">rlmD</name>
    <name evidence="7" type="ORF">ACFSC2_24775</name>
</gene>
<dbReference type="InterPro" id="IPR010280">
    <property type="entry name" value="U5_MeTrfase_fam"/>
</dbReference>
<dbReference type="Proteomes" id="UP001597138">
    <property type="component" value="Unassembled WGS sequence"/>
</dbReference>
<comment type="similarity">
    <text evidence="4">Belongs to the class I-like SAM-binding methyltransferase superfamily. RNA M5U methyltransferase family.</text>
</comment>
<dbReference type="InterPro" id="IPR012340">
    <property type="entry name" value="NA-bd_OB-fold"/>
</dbReference>
<dbReference type="GO" id="GO:0032259">
    <property type="term" value="P:methylation"/>
    <property type="evidence" value="ECO:0007669"/>
    <property type="project" value="UniProtKB-KW"/>
</dbReference>
<dbReference type="PROSITE" id="PS01231">
    <property type="entry name" value="TRMA_2"/>
    <property type="match status" value="1"/>
</dbReference>
<feature type="binding site" evidence="4">
    <location>
        <position position="331"/>
    </location>
    <ligand>
        <name>S-adenosyl-L-methionine</name>
        <dbReference type="ChEBI" id="CHEBI:59789"/>
    </ligand>
</feature>
<organism evidence="7 8">
    <name type="scientific">Flavobacterium artemisiae</name>
    <dbReference type="NCBI Taxonomy" id="2126556"/>
    <lineage>
        <taxon>Bacteria</taxon>
        <taxon>Pseudomonadati</taxon>
        <taxon>Bacteroidota</taxon>
        <taxon>Flavobacteriia</taxon>
        <taxon>Flavobacteriales</taxon>
        <taxon>Flavobacteriaceae</taxon>
        <taxon>Flavobacterium</taxon>
    </lineage>
</organism>
<dbReference type="InterPro" id="IPR002792">
    <property type="entry name" value="TRAM_dom"/>
</dbReference>
<feature type="binding site" evidence="4">
    <location>
        <position position="352"/>
    </location>
    <ligand>
        <name>S-adenosyl-L-methionine</name>
        <dbReference type="ChEBI" id="CHEBI:59789"/>
    </ligand>
</feature>
<evidence type="ECO:0000256" key="2">
    <source>
        <dbReference type="ARBA" id="ARBA00022679"/>
    </source>
</evidence>
<feature type="active site" evidence="5">
    <location>
        <position position="428"/>
    </location>
</feature>
<dbReference type="GO" id="GO:0008168">
    <property type="term" value="F:methyltransferase activity"/>
    <property type="evidence" value="ECO:0007669"/>
    <property type="project" value="UniProtKB-KW"/>
</dbReference>
<keyword evidence="1 4" id="KW-0489">Methyltransferase</keyword>
<evidence type="ECO:0000259" key="6">
    <source>
        <dbReference type="PROSITE" id="PS50926"/>
    </source>
</evidence>
<comment type="caution">
    <text evidence="7">The sequence shown here is derived from an EMBL/GenBank/DDBJ whole genome shotgun (WGS) entry which is preliminary data.</text>
</comment>
<dbReference type="PROSITE" id="PS51687">
    <property type="entry name" value="SAM_MT_RNA_M5U"/>
    <property type="match status" value="1"/>
</dbReference>
<evidence type="ECO:0000313" key="7">
    <source>
        <dbReference type="EMBL" id="MFD1605977.1"/>
    </source>
</evidence>
<accession>A0ABW4HLN6</accession>
<evidence type="ECO:0000256" key="4">
    <source>
        <dbReference type="PROSITE-ProRule" id="PRU01024"/>
    </source>
</evidence>
<feature type="binding site" evidence="4">
    <location>
        <position position="401"/>
    </location>
    <ligand>
        <name>S-adenosyl-L-methionine</name>
        <dbReference type="ChEBI" id="CHEBI:59789"/>
    </ligand>
</feature>
<dbReference type="InterPro" id="IPR030390">
    <property type="entry name" value="MeTrfase_TrmA_AS"/>
</dbReference>
<dbReference type="SUPFAM" id="SSF50249">
    <property type="entry name" value="Nucleic acid-binding proteins"/>
    <property type="match status" value="1"/>
</dbReference>
<dbReference type="PROSITE" id="PS01230">
    <property type="entry name" value="TRMA_1"/>
    <property type="match status" value="1"/>
</dbReference>
<keyword evidence="3 4" id="KW-0949">S-adenosyl-L-methionine</keyword>
<sequence length="470" mass="54086">MGRKNTDKVVFHQIQVLDAGAKGVSVAKAPDGKVIFIPNVVPGDVVDVQTFKKRKAYYEGKAVKFHELSDYRVDPICDHFGVCGGCKWQNMKYSQQLVFKQNEVKNHLQRIGKIELPEFETILGSEKQFFYRNKMEFSFSNSRWLTEKEIESTEDLGNRNALGFHIPKMWDKILDINKCHLQEDPSNAIRNEIRTFANEHNLAFFNPREHSGLLRTVMIRTVSTGEIMVLIQFFEENKEQRELILDHLYEKFPQITSLQYVVNGKPNDTIYDQNVILYKGRDYILEEMEGLKFSINAKSFYQTNSDQAYELYKITRDFADLTGNETVYDLYTGTGTIAQFVSKKAKKVIGVESVPEAIIDAKANAERNNITNCEFFVGDMKVVFNEAFIAQHGKPDVIITDPPRDGMHKDVVEQILKIAPKRVVYVSCNSATQARDLALMDEKYKVTRVRPVDMFPQTHHVENVVLLELR</sequence>
<dbReference type="Gene3D" id="2.40.50.140">
    <property type="entry name" value="Nucleic acid-binding proteins"/>
    <property type="match status" value="1"/>
</dbReference>
<evidence type="ECO:0000256" key="1">
    <source>
        <dbReference type="ARBA" id="ARBA00022603"/>
    </source>
</evidence>
<dbReference type="PANTHER" id="PTHR11061">
    <property type="entry name" value="RNA M5U METHYLTRANSFERASE"/>
    <property type="match status" value="1"/>
</dbReference>
<dbReference type="PROSITE" id="PS50926">
    <property type="entry name" value="TRAM"/>
    <property type="match status" value="1"/>
</dbReference>
<dbReference type="SUPFAM" id="SSF53335">
    <property type="entry name" value="S-adenosyl-L-methionine-dependent methyltransferases"/>
    <property type="match status" value="1"/>
</dbReference>
<dbReference type="Gene3D" id="2.40.50.1070">
    <property type="match status" value="1"/>
</dbReference>
<feature type="domain" description="TRAM" evidence="6">
    <location>
        <begin position="1"/>
        <end position="64"/>
    </location>
</feature>
<dbReference type="CDD" id="cd02440">
    <property type="entry name" value="AdoMet_MTases"/>
    <property type="match status" value="1"/>
</dbReference>
<feature type="active site" description="Nucleophile" evidence="4">
    <location>
        <position position="428"/>
    </location>
</feature>
<feature type="binding site" evidence="4">
    <location>
        <position position="302"/>
    </location>
    <ligand>
        <name>S-adenosyl-L-methionine</name>
        <dbReference type="ChEBI" id="CHEBI:59789"/>
    </ligand>
</feature>
<dbReference type="NCBIfam" id="TIGR00479">
    <property type="entry name" value="rumA"/>
    <property type="match status" value="1"/>
</dbReference>
<dbReference type="InterPro" id="IPR029063">
    <property type="entry name" value="SAM-dependent_MTases_sf"/>
</dbReference>